<dbReference type="AlphaFoldDB" id="A0A4V3DWF1"/>
<reference evidence="3 4" key="1">
    <citation type="submission" date="2019-03" db="EMBL/GenBank/DDBJ databases">
        <title>Genomic Encyclopedia of Type Strains, Phase IV (KMG-IV): sequencing the most valuable type-strain genomes for metagenomic binning, comparative biology and taxonomic classification.</title>
        <authorList>
            <person name="Goeker M."/>
        </authorList>
    </citation>
    <scope>NUCLEOTIDE SEQUENCE [LARGE SCALE GENOMIC DNA]</scope>
    <source>
        <strain evidence="3 4">DSM 25903</strain>
    </source>
</reference>
<sequence>MSQDDQEEGAHELPVSLDQETALAQRADYVGFKHPPKATQFKPKQSGNPKGRRPGSKNHETILREILAERVVVTEGNRRRKISRLELSIRRLVEKAMKGDVKALQMILALRQAGEATGRALGYQLTEVDKHILESLALRIEDKEGGS</sequence>
<dbReference type="InterPro" id="IPR043736">
    <property type="entry name" value="DUF5681"/>
</dbReference>
<feature type="domain" description="DUF5681" evidence="2">
    <location>
        <begin position="37"/>
        <end position="112"/>
    </location>
</feature>
<name>A0A4V3DWF1_9HYPH</name>
<accession>A0A4V3DWF1</accession>
<dbReference type="OrthoDB" id="2086138at2"/>
<gene>
    <name evidence="3" type="ORF">EV668_4934</name>
</gene>
<dbReference type="Pfam" id="PF18932">
    <property type="entry name" value="DUF5681"/>
    <property type="match status" value="1"/>
</dbReference>
<protein>
    <recommendedName>
        <fullName evidence="2">DUF5681 domain-containing protein</fullName>
    </recommendedName>
</protein>
<organism evidence="3 4">
    <name type="scientific">Enterovirga rhinocerotis</name>
    <dbReference type="NCBI Taxonomy" id="1339210"/>
    <lineage>
        <taxon>Bacteria</taxon>
        <taxon>Pseudomonadati</taxon>
        <taxon>Pseudomonadota</taxon>
        <taxon>Alphaproteobacteria</taxon>
        <taxon>Hyphomicrobiales</taxon>
        <taxon>Methylobacteriaceae</taxon>
        <taxon>Enterovirga</taxon>
    </lineage>
</organism>
<keyword evidence="4" id="KW-1185">Reference proteome</keyword>
<evidence type="ECO:0000313" key="3">
    <source>
        <dbReference type="EMBL" id="TDR84489.1"/>
    </source>
</evidence>
<dbReference type="EMBL" id="SNZR01000020">
    <property type="protein sequence ID" value="TDR84489.1"/>
    <property type="molecule type" value="Genomic_DNA"/>
</dbReference>
<evidence type="ECO:0000313" key="4">
    <source>
        <dbReference type="Proteomes" id="UP000295122"/>
    </source>
</evidence>
<evidence type="ECO:0000256" key="1">
    <source>
        <dbReference type="SAM" id="MobiDB-lite"/>
    </source>
</evidence>
<dbReference type="RefSeq" id="WP_133775199.1">
    <property type="nucleotide sequence ID" value="NZ_SNZR01000020.1"/>
</dbReference>
<dbReference type="Proteomes" id="UP000295122">
    <property type="component" value="Unassembled WGS sequence"/>
</dbReference>
<proteinExistence type="predicted"/>
<evidence type="ECO:0000259" key="2">
    <source>
        <dbReference type="Pfam" id="PF18932"/>
    </source>
</evidence>
<comment type="caution">
    <text evidence="3">The sequence shown here is derived from an EMBL/GenBank/DDBJ whole genome shotgun (WGS) entry which is preliminary data.</text>
</comment>
<feature type="region of interest" description="Disordered" evidence="1">
    <location>
        <begin position="26"/>
        <end position="60"/>
    </location>
</feature>